<evidence type="ECO:0000256" key="1">
    <source>
        <dbReference type="SAM" id="Phobius"/>
    </source>
</evidence>
<feature type="transmembrane region" description="Helical" evidence="1">
    <location>
        <begin position="197"/>
        <end position="216"/>
    </location>
</feature>
<sequence length="217" mass="22753">MGADRRTRAIAGLEVTIAGVVVAFDLLLPSLVLVGAAALSLVARREGPASLGLRRPTHARRLVLAMLVFALVWAPVHVALLDPVVNHLTGERQDTSDFAELQGNVALLLLLVVLSWTLAAFVEELAFRGYVLTRTAEAGGGGRSATVAAIAVSAVLFGLIHTEQGLVGVVLATVDGVAFAVLRLVHRTLWAPVLAHGFGNTIGFVTFFLVGPVGALW</sequence>
<proteinExistence type="predicted"/>
<feature type="domain" description="CAAX prenyl protease 2/Lysostaphin resistance protein A-like" evidence="2">
    <location>
        <begin position="108"/>
        <end position="201"/>
    </location>
</feature>
<dbReference type="GO" id="GO:0004175">
    <property type="term" value="F:endopeptidase activity"/>
    <property type="evidence" value="ECO:0007669"/>
    <property type="project" value="UniProtKB-ARBA"/>
</dbReference>
<dbReference type="InterPro" id="IPR052710">
    <property type="entry name" value="CAAX_protease"/>
</dbReference>
<keyword evidence="3" id="KW-0482">Metalloprotease</keyword>
<feature type="transmembrane region" description="Helical" evidence="1">
    <location>
        <begin position="166"/>
        <end position="185"/>
    </location>
</feature>
<keyword evidence="1" id="KW-0472">Membrane</keyword>
<feature type="transmembrane region" description="Helical" evidence="1">
    <location>
        <begin position="142"/>
        <end position="160"/>
    </location>
</feature>
<dbReference type="AlphaFoldDB" id="A0A6L6XMK4"/>
<keyword evidence="4" id="KW-1185">Reference proteome</keyword>
<evidence type="ECO:0000259" key="2">
    <source>
        <dbReference type="Pfam" id="PF02517"/>
    </source>
</evidence>
<dbReference type="GO" id="GO:0008237">
    <property type="term" value="F:metallopeptidase activity"/>
    <property type="evidence" value="ECO:0007669"/>
    <property type="project" value="UniProtKB-KW"/>
</dbReference>
<name>A0A6L6XMK4_9ACTN</name>
<evidence type="ECO:0000313" key="4">
    <source>
        <dbReference type="Proteomes" id="UP000473525"/>
    </source>
</evidence>
<comment type="caution">
    <text evidence="3">The sequence shown here is derived from an EMBL/GenBank/DDBJ whole genome shotgun (WGS) entry which is preliminary data.</text>
</comment>
<feature type="transmembrane region" description="Helical" evidence="1">
    <location>
        <begin position="101"/>
        <end position="122"/>
    </location>
</feature>
<dbReference type="GO" id="GO:0080120">
    <property type="term" value="P:CAAX-box protein maturation"/>
    <property type="evidence" value="ECO:0007669"/>
    <property type="project" value="UniProtKB-ARBA"/>
</dbReference>
<accession>A0A6L6XMK4</accession>
<organism evidence="3 4">
    <name type="scientific">Nocardioides agri</name>
    <dbReference type="NCBI Taxonomy" id="2682843"/>
    <lineage>
        <taxon>Bacteria</taxon>
        <taxon>Bacillati</taxon>
        <taxon>Actinomycetota</taxon>
        <taxon>Actinomycetes</taxon>
        <taxon>Propionibacteriales</taxon>
        <taxon>Nocardioidaceae</taxon>
        <taxon>Nocardioides</taxon>
    </lineage>
</organism>
<evidence type="ECO:0000313" key="3">
    <source>
        <dbReference type="EMBL" id="MVQ48102.1"/>
    </source>
</evidence>
<keyword evidence="3" id="KW-0378">Hydrolase</keyword>
<keyword evidence="3" id="KW-0645">Protease</keyword>
<reference evidence="3 4" key="1">
    <citation type="submission" date="2019-12" db="EMBL/GenBank/DDBJ databases">
        <authorList>
            <person name="Huq M.A."/>
        </authorList>
    </citation>
    <scope>NUCLEOTIDE SEQUENCE [LARGE SCALE GENOMIC DNA]</scope>
    <source>
        <strain evidence="3 4">MAH-18</strain>
    </source>
</reference>
<dbReference type="PANTHER" id="PTHR36435:SF1">
    <property type="entry name" value="CAAX AMINO TERMINAL PROTEASE FAMILY PROTEIN"/>
    <property type="match status" value="1"/>
</dbReference>
<protein>
    <submittedName>
        <fullName evidence="3">CPBP family intramembrane metalloprotease</fullName>
    </submittedName>
</protein>
<dbReference type="EMBL" id="WSEK01000004">
    <property type="protein sequence ID" value="MVQ48102.1"/>
    <property type="molecule type" value="Genomic_DNA"/>
</dbReference>
<feature type="transmembrane region" description="Helical" evidence="1">
    <location>
        <begin position="15"/>
        <end position="42"/>
    </location>
</feature>
<dbReference type="GO" id="GO:0006508">
    <property type="term" value="P:proteolysis"/>
    <property type="evidence" value="ECO:0007669"/>
    <property type="project" value="UniProtKB-KW"/>
</dbReference>
<dbReference type="PANTHER" id="PTHR36435">
    <property type="entry name" value="SLR1288 PROTEIN"/>
    <property type="match status" value="1"/>
</dbReference>
<gene>
    <name evidence="3" type="ORF">GON03_02840</name>
</gene>
<keyword evidence="1" id="KW-0812">Transmembrane</keyword>
<feature type="transmembrane region" description="Helical" evidence="1">
    <location>
        <begin position="62"/>
        <end position="81"/>
    </location>
</feature>
<dbReference type="RefSeq" id="WP_157340182.1">
    <property type="nucleotide sequence ID" value="NZ_WSEK01000004.1"/>
</dbReference>
<dbReference type="Pfam" id="PF02517">
    <property type="entry name" value="Rce1-like"/>
    <property type="match status" value="1"/>
</dbReference>
<dbReference type="Proteomes" id="UP000473525">
    <property type="component" value="Unassembled WGS sequence"/>
</dbReference>
<keyword evidence="1" id="KW-1133">Transmembrane helix</keyword>
<dbReference type="InterPro" id="IPR003675">
    <property type="entry name" value="Rce1/LyrA-like_dom"/>
</dbReference>